<keyword evidence="4 6" id="KW-0067">ATP-binding</keyword>
<evidence type="ECO:0000313" key="6">
    <source>
        <dbReference type="EMBL" id="KUG26718.1"/>
    </source>
</evidence>
<comment type="caution">
    <text evidence="6">The sequence shown here is derived from an EMBL/GenBank/DDBJ whole genome shotgun (WGS) entry which is preliminary data.</text>
</comment>
<dbReference type="SUPFAM" id="SSF52540">
    <property type="entry name" value="P-loop containing nucleoside triphosphate hydrolases"/>
    <property type="match status" value="1"/>
</dbReference>
<dbReference type="EMBL" id="LNQE01000417">
    <property type="protein sequence ID" value="KUG26718.1"/>
    <property type="molecule type" value="Genomic_DNA"/>
</dbReference>
<dbReference type="InterPro" id="IPR027417">
    <property type="entry name" value="P-loop_NTPase"/>
</dbReference>
<dbReference type="Gene3D" id="3.40.50.300">
    <property type="entry name" value="P-loop containing nucleotide triphosphate hydrolases"/>
    <property type="match status" value="1"/>
</dbReference>
<dbReference type="CDD" id="cd03235">
    <property type="entry name" value="ABC_Metallic_Cations"/>
    <property type="match status" value="1"/>
</dbReference>
<keyword evidence="3" id="KW-0547">Nucleotide-binding</keyword>
<name>A0A0W8G196_9ZZZZ</name>
<dbReference type="GO" id="GO:0016887">
    <property type="term" value="F:ATP hydrolysis activity"/>
    <property type="evidence" value="ECO:0007669"/>
    <property type="project" value="InterPro"/>
</dbReference>
<dbReference type="InterPro" id="IPR003593">
    <property type="entry name" value="AAA+_ATPase"/>
</dbReference>
<sequence>MKAIEVKNLFFRYEDLPVLEDINFEVDEKDFVGIIGPNGGGKTTLIKILVGLLKSQQGTVNIFGKPVSVMNHLIGYVPQNFNFDSSFPISVIDVAKMGRINQSKKFKNSAEDQLIAEECLKKVDMFEMKDKLIGNLSGGQKQRVLIARALSAEPKILILDEPTASIDSKAGLNFYELLHNLNEEMTIIMISHDIGVISQYVEKIACLNKKLVFHDSKEISREMLEQTYQCPVDLIAHGLPHRILDEHEHKH</sequence>
<dbReference type="InterPro" id="IPR003439">
    <property type="entry name" value="ABC_transporter-like_ATP-bd"/>
</dbReference>
<proteinExistence type="inferred from homology"/>
<comment type="similarity">
    <text evidence="1">Belongs to the ABC transporter superfamily.</text>
</comment>
<accession>A0A0W8G196</accession>
<feature type="domain" description="ABC transporter" evidence="5">
    <location>
        <begin position="4"/>
        <end position="234"/>
    </location>
</feature>
<dbReference type="PROSITE" id="PS50893">
    <property type="entry name" value="ABC_TRANSPORTER_2"/>
    <property type="match status" value="1"/>
</dbReference>
<keyword evidence="2" id="KW-0813">Transport</keyword>
<dbReference type="Pfam" id="PF00005">
    <property type="entry name" value="ABC_tran"/>
    <property type="match status" value="1"/>
</dbReference>
<dbReference type="InterPro" id="IPR017871">
    <property type="entry name" value="ABC_transporter-like_CS"/>
</dbReference>
<dbReference type="AlphaFoldDB" id="A0A0W8G196"/>
<gene>
    <name evidence="6" type="ORF">ASZ90_003440</name>
</gene>
<organism evidence="6">
    <name type="scientific">hydrocarbon metagenome</name>
    <dbReference type="NCBI Taxonomy" id="938273"/>
    <lineage>
        <taxon>unclassified sequences</taxon>
        <taxon>metagenomes</taxon>
        <taxon>ecological metagenomes</taxon>
    </lineage>
</organism>
<dbReference type="SMART" id="SM00382">
    <property type="entry name" value="AAA"/>
    <property type="match status" value="1"/>
</dbReference>
<evidence type="ECO:0000259" key="5">
    <source>
        <dbReference type="PROSITE" id="PS50893"/>
    </source>
</evidence>
<dbReference type="PROSITE" id="PS00211">
    <property type="entry name" value="ABC_TRANSPORTER_1"/>
    <property type="match status" value="1"/>
</dbReference>
<evidence type="ECO:0000256" key="2">
    <source>
        <dbReference type="ARBA" id="ARBA00022448"/>
    </source>
</evidence>
<dbReference type="PANTHER" id="PTHR42734">
    <property type="entry name" value="METAL TRANSPORT SYSTEM ATP-BINDING PROTEIN TM_0124-RELATED"/>
    <property type="match status" value="1"/>
</dbReference>
<dbReference type="FunFam" id="3.40.50.300:FF:000134">
    <property type="entry name" value="Iron-enterobactin ABC transporter ATP-binding protein"/>
    <property type="match status" value="1"/>
</dbReference>
<reference evidence="6" key="1">
    <citation type="journal article" date="2015" name="Proc. Natl. Acad. Sci. U.S.A.">
        <title>Networks of energetic and metabolic interactions define dynamics in microbial communities.</title>
        <authorList>
            <person name="Embree M."/>
            <person name="Liu J.K."/>
            <person name="Al-Bassam M.M."/>
            <person name="Zengler K."/>
        </authorList>
    </citation>
    <scope>NUCLEOTIDE SEQUENCE</scope>
</reference>
<evidence type="ECO:0000256" key="3">
    <source>
        <dbReference type="ARBA" id="ARBA00022741"/>
    </source>
</evidence>
<dbReference type="InterPro" id="IPR050153">
    <property type="entry name" value="Metal_Ion_Import_ABC"/>
</dbReference>
<protein>
    <submittedName>
        <fullName evidence="6">Zinc abc transporter, atp-binding protein znuc</fullName>
    </submittedName>
</protein>
<evidence type="ECO:0000256" key="4">
    <source>
        <dbReference type="ARBA" id="ARBA00022840"/>
    </source>
</evidence>
<evidence type="ECO:0000256" key="1">
    <source>
        <dbReference type="ARBA" id="ARBA00005417"/>
    </source>
</evidence>
<dbReference type="GO" id="GO:0005524">
    <property type="term" value="F:ATP binding"/>
    <property type="evidence" value="ECO:0007669"/>
    <property type="project" value="UniProtKB-KW"/>
</dbReference>
<dbReference type="PANTHER" id="PTHR42734:SF17">
    <property type="entry name" value="METAL TRANSPORT SYSTEM ATP-BINDING PROTEIN TM_0124-RELATED"/>
    <property type="match status" value="1"/>
</dbReference>